<evidence type="ECO:0000259" key="4">
    <source>
        <dbReference type="PROSITE" id="PS01031"/>
    </source>
</evidence>
<keyword evidence="6" id="KW-1185">Reference proteome</keyword>
<dbReference type="PANTHER" id="PTHR11527">
    <property type="entry name" value="HEAT-SHOCK PROTEIN 20 FAMILY MEMBER"/>
    <property type="match status" value="1"/>
</dbReference>
<evidence type="ECO:0000256" key="1">
    <source>
        <dbReference type="PROSITE-ProRule" id="PRU00285"/>
    </source>
</evidence>
<organism evidence="5 6">
    <name type="scientific">Stieleria marina</name>
    <dbReference type="NCBI Taxonomy" id="1930275"/>
    <lineage>
        <taxon>Bacteria</taxon>
        <taxon>Pseudomonadati</taxon>
        <taxon>Planctomycetota</taxon>
        <taxon>Planctomycetia</taxon>
        <taxon>Pirellulales</taxon>
        <taxon>Pirellulaceae</taxon>
        <taxon>Stieleria</taxon>
    </lineage>
</organism>
<protein>
    <submittedName>
        <fullName evidence="5">Spore protein SP21</fullName>
    </submittedName>
</protein>
<dbReference type="Gene3D" id="2.60.40.790">
    <property type="match status" value="1"/>
</dbReference>
<name>A0A517NM85_9BACT</name>
<dbReference type="Pfam" id="PF00011">
    <property type="entry name" value="HSP20"/>
    <property type="match status" value="1"/>
</dbReference>
<dbReference type="AlphaFoldDB" id="A0A517NM85"/>
<dbReference type="SUPFAM" id="SSF49764">
    <property type="entry name" value="HSP20-like chaperones"/>
    <property type="match status" value="1"/>
</dbReference>
<dbReference type="EMBL" id="CP036526">
    <property type="protein sequence ID" value="QDT08241.1"/>
    <property type="molecule type" value="Genomic_DNA"/>
</dbReference>
<reference evidence="5 6" key="1">
    <citation type="submission" date="2019-02" db="EMBL/GenBank/DDBJ databases">
        <title>Deep-cultivation of Planctomycetes and their phenomic and genomic characterization uncovers novel biology.</title>
        <authorList>
            <person name="Wiegand S."/>
            <person name="Jogler M."/>
            <person name="Boedeker C."/>
            <person name="Pinto D."/>
            <person name="Vollmers J."/>
            <person name="Rivas-Marin E."/>
            <person name="Kohn T."/>
            <person name="Peeters S.H."/>
            <person name="Heuer A."/>
            <person name="Rast P."/>
            <person name="Oberbeckmann S."/>
            <person name="Bunk B."/>
            <person name="Jeske O."/>
            <person name="Meyerdierks A."/>
            <person name="Storesund J.E."/>
            <person name="Kallscheuer N."/>
            <person name="Luecker S."/>
            <person name="Lage O.M."/>
            <person name="Pohl T."/>
            <person name="Merkel B.J."/>
            <person name="Hornburger P."/>
            <person name="Mueller R.-W."/>
            <person name="Bruemmer F."/>
            <person name="Labrenz M."/>
            <person name="Spormann A.M."/>
            <person name="Op den Camp H."/>
            <person name="Overmann J."/>
            <person name="Amann R."/>
            <person name="Jetten M.S.M."/>
            <person name="Mascher T."/>
            <person name="Medema M.H."/>
            <person name="Devos D.P."/>
            <person name="Kaster A.-K."/>
            <person name="Ovreas L."/>
            <person name="Rohde M."/>
            <person name="Galperin M.Y."/>
            <person name="Jogler C."/>
        </authorList>
    </citation>
    <scope>NUCLEOTIDE SEQUENCE [LARGE SCALE GENOMIC DNA]</scope>
    <source>
        <strain evidence="5 6">K23_9</strain>
    </source>
</reference>
<evidence type="ECO:0000256" key="2">
    <source>
        <dbReference type="RuleBase" id="RU003616"/>
    </source>
</evidence>
<dbReference type="Proteomes" id="UP000319817">
    <property type="component" value="Chromosome"/>
</dbReference>
<dbReference type="InterPro" id="IPR008978">
    <property type="entry name" value="HSP20-like_chaperone"/>
</dbReference>
<feature type="region of interest" description="Disordered" evidence="3">
    <location>
        <begin position="1"/>
        <end position="21"/>
    </location>
</feature>
<dbReference type="CDD" id="cd06464">
    <property type="entry name" value="ACD_sHsps-like"/>
    <property type="match status" value="1"/>
</dbReference>
<evidence type="ECO:0000256" key="3">
    <source>
        <dbReference type="SAM" id="MobiDB-lite"/>
    </source>
</evidence>
<evidence type="ECO:0000313" key="5">
    <source>
        <dbReference type="EMBL" id="QDT08241.1"/>
    </source>
</evidence>
<evidence type="ECO:0000313" key="6">
    <source>
        <dbReference type="Proteomes" id="UP000319817"/>
    </source>
</evidence>
<proteinExistence type="inferred from homology"/>
<gene>
    <name evidence="5" type="primary">hspA_2</name>
    <name evidence="5" type="ORF">K239x_01760</name>
</gene>
<dbReference type="InterPro" id="IPR002068">
    <property type="entry name" value="A-crystallin/Hsp20_dom"/>
</dbReference>
<comment type="similarity">
    <text evidence="1 2">Belongs to the small heat shock protein (HSP20) family.</text>
</comment>
<dbReference type="OrthoDB" id="9792695at2"/>
<sequence>MATTMTNSQNKSGTTGSPEQTYQSTYVPRFDIWEGEDELLLLGDLPGVNVDDLDIRFENRELTIHGNVSPRHEGEMLFGEYGIGDFHRTFTIGDAIDAEKISAEMHGGVLKLHLPKSERVKPRRIEVKVS</sequence>
<accession>A0A517NM85</accession>
<dbReference type="InterPro" id="IPR031107">
    <property type="entry name" value="Small_HSP"/>
</dbReference>
<dbReference type="PROSITE" id="PS01031">
    <property type="entry name" value="SHSP"/>
    <property type="match status" value="1"/>
</dbReference>
<dbReference type="RefSeq" id="WP_145415815.1">
    <property type="nucleotide sequence ID" value="NZ_CP036526.1"/>
</dbReference>
<feature type="domain" description="SHSP" evidence="4">
    <location>
        <begin position="21"/>
        <end position="130"/>
    </location>
</feature>